<feature type="transmembrane region" description="Helical" evidence="1">
    <location>
        <begin position="46"/>
        <end position="67"/>
    </location>
</feature>
<dbReference type="RefSeq" id="WP_143381129.1">
    <property type="nucleotide sequence ID" value="NZ_CP041637.1"/>
</dbReference>
<dbReference type="OrthoDB" id="1493518at2"/>
<sequence>MNEQITDTITQKVIDSLPKAVTDTLANNVPNPIQVELIENSDKIDWNVWFLLIAVLTLITAVIIPFAQKKYEERKSKFGFHLYVKKKLGIVWNLLTYDKLEYKQPRSAEKMDDELLTFDKLIYKFEKDFKENKNTIHPLFAFGIIFNLQNLLFTVKRIQYSLNTIDIKNLDEKTLEFGDKLSKSEHHKLNGLYLLIEHYFSITSFHDKFDSLKSIKRKEKDSKWIGLEVDKKVLKKQKWILEDLEYLRENELSIDEILKMNKLLIQELKSYFEFEKLNKKRKNN</sequence>
<evidence type="ECO:0000313" key="2">
    <source>
        <dbReference type="EMBL" id="QDO94244.1"/>
    </source>
</evidence>
<accession>A0A516GRV3</accession>
<gene>
    <name evidence="2" type="ORF">FNB79_09760</name>
</gene>
<protein>
    <submittedName>
        <fullName evidence="2">Uncharacterized protein</fullName>
    </submittedName>
</protein>
<evidence type="ECO:0000313" key="3">
    <source>
        <dbReference type="Proteomes" id="UP000319209"/>
    </source>
</evidence>
<dbReference type="Proteomes" id="UP000319209">
    <property type="component" value="Chromosome"/>
</dbReference>
<keyword evidence="3" id="KW-1185">Reference proteome</keyword>
<dbReference type="EMBL" id="CP041637">
    <property type="protein sequence ID" value="QDO94244.1"/>
    <property type="molecule type" value="Genomic_DNA"/>
</dbReference>
<name>A0A516GRV3_9FLAO</name>
<dbReference type="KEGG" id="fop:FNB79_09760"/>
<dbReference type="AlphaFoldDB" id="A0A516GRV3"/>
<keyword evidence="1" id="KW-0812">Transmembrane</keyword>
<organism evidence="2 3">
    <name type="scientific">Formosa sediminum</name>
    <dbReference type="NCBI Taxonomy" id="2594004"/>
    <lineage>
        <taxon>Bacteria</taxon>
        <taxon>Pseudomonadati</taxon>
        <taxon>Bacteroidota</taxon>
        <taxon>Flavobacteriia</taxon>
        <taxon>Flavobacteriales</taxon>
        <taxon>Flavobacteriaceae</taxon>
        <taxon>Formosa</taxon>
    </lineage>
</organism>
<proteinExistence type="predicted"/>
<keyword evidence="1" id="KW-0472">Membrane</keyword>
<keyword evidence="1" id="KW-1133">Transmembrane helix</keyword>
<reference evidence="2 3" key="1">
    <citation type="submission" date="2019-07" db="EMBL/GenBank/DDBJ databases">
        <title>Genome sequencing for Formosa sp. PS13.</title>
        <authorList>
            <person name="Park S.-J."/>
        </authorList>
    </citation>
    <scope>NUCLEOTIDE SEQUENCE [LARGE SCALE GENOMIC DNA]</scope>
    <source>
        <strain evidence="2 3">PS13</strain>
    </source>
</reference>
<evidence type="ECO:0000256" key="1">
    <source>
        <dbReference type="SAM" id="Phobius"/>
    </source>
</evidence>